<evidence type="ECO:0000313" key="1">
    <source>
        <dbReference type="EMBL" id="AAN69294.1"/>
    </source>
</evidence>
<dbReference type="EMBL" id="AE015451">
    <property type="protein sequence ID" value="AAN69294.1"/>
    <property type="molecule type" value="Genomic_DNA"/>
</dbReference>
<evidence type="ECO:0000313" key="2">
    <source>
        <dbReference type="Proteomes" id="UP000000556"/>
    </source>
</evidence>
<dbReference type="BioCyc" id="PPUT160488:G1G01-3945-MONOMER"/>
<dbReference type="OrthoDB" id="174137at2"/>
<dbReference type="InterPro" id="IPR027417">
    <property type="entry name" value="P-loop_NTPase"/>
</dbReference>
<dbReference type="AlphaFoldDB" id="Q88GM4"/>
<accession>Q88GM4</accession>
<dbReference type="Proteomes" id="UP000000556">
    <property type="component" value="Chromosome"/>
</dbReference>
<dbReference type="PaxDb" id="160488-PP_3697"/>
<sequence>MTNPNGSYVLTAMELYNWGSYNGLHQAPIDPAGTSLIGTTGSGKTTFIDAFMTLICSNPRYNLASTGGVESDRDLVSYVRGVSGPGESQGTKQQCARPGRTISGICATFRRADTLVRMAALFSFEGTSSAAAELEKCWILSENPEQTLESWLVAYHGNGKRGLSQIENNVQNVWVHGTRKEYLARIRALFQVGDNAFSLLNRAAGIKQLTDIDSIFRELVLDDRSAFGRAAEVVKSFEDLSEIHQELEIARAQQKSLRPIADLWEIYKNESDSLQELKTVESVAPVWFAEQSHQLWLAERMRLESSAEESAQHLQQLISQRTELKQQCDMHLQAYLQKGGASIDQLRKRVEEWEAVREIRLNYSSQYQHLARKLKLPDELSFSALAENKEQAAKQASVLVNEIKDQRTQAFQRGIVESDMRTKLLAVNEEIDDIKQRPGSNLPGQYHLFRSQLAAHLQVEESELPFVAELVQVKLQEQAWRGAIERAIGGHRLRVLVPAGVAKAALQWINSRHNHLHVRILEVDPQVEARAFFQDGFARKLAFKAHPFRKAVEALIAANDRHCVSDADALHAMPHAMTKEGLMSGKEHFFEKRDQRLLSSDWFTGFDNRDRLAYLGQEAATADLQLAAAIDAVRAAQDRLGSLEETNAAYQLIRGVEFNLIDLPGADNQLIDLRGQLDYLTRPNTDVATAKKLL</sequence>
<organism evidence="1 2">
    <name type="scientific">Pseudomonas putida (strain ATCC 47054 / DSM 6125 / CFBP 8728 / NCIMB 11950 / KT2440)</name>
    <dbReference type="NCBI Taxonomy" id="160488"/>
    <lineage>
        <taxon>Bacteria</taxon>
        <taxon>Pseudomonadati</taxon>
        <taxon>Pseudomonadota</taxon>
        <taxon>Gammaproteobacteria</taxon>
        <taxon>Pseudomonadales</taxon>
        <taxon>Pseudomonadaceae</taxon>
        <taxon>Pseudomonas</taxon>
    </lineage>
</organism>
<dbReference type="SUPFAM" id="SSF52540">
    <property type="entry name" value="P-loop containing nucleoside triphosphate hydrolases"/>
    <property type="match status" value="1"/>
</dbReference>
<dbReference type="Pfam" id="PF13555">
    <property type="entry name" value="AAA_29"/>
    <property type="match status" value="1"/>
</dbReference>
<dbReference type="PATRIC" id="fig|160488.4.peg.3940"/>
<gene>
    <name evidence="1" type="ordered locus">PP_3697</name>
</gene>
<reference evidence="1 2" key="2">
    <citation type="journal article" date="2016" name="Environ. Microbiol.">
        <title>The revisited genome of Pseudomonas putida KT2440 enlightens its value as a robust metabolic chassis.</title>
        <authorList>
            <person name="Belda E."/>
            <person name="van Heck R.G."/>
            <person name="Lopez-Sanchez M.J."/>
            <person name="Cruveiller S."/>
            <person name="Barbe V."/>
            <person name="Fraser C."/>
            <person name="Klenk H.P."/>
            <person name="Petersen J."/>
            <person name="Morgat A."/>
            <person name="Nikel P.I."/>
            <person name="Vallenet D."/>
            <person name="Rouy Z."/>
            <person name="Sekowska A."/>
            <person name="Martins Dos Santos V.A."/>
            <person name="de Lorenzo V."/>
            <person name="Danchin A."/>
            <person name="Medigue C."/>
        </authorList>
    </citation>
    <scope>NUCLEOTIDE SEQUENCE [LARGE SCALE GENOMIC DNA]</scope>
    <source>
        <strain evidence="2">ATCC 47054 / DSM 6125 / CFBP 8728 / NCIMB 11950 / KT2440</strain>
    </source>
</reference>
<protein>
    <submittedName>
        <fullName evidence="1">Uncharacterized protein</fullName>
    </submittedName>
</protein>
<dbReference type="Gene3D" id="3.40.50.300">
    <property type="entry name" value="P-loop containing nucleotide triphosphate hydrolases"/>
    <property type="match status" value="1"/>
</dbReference>
<dbReference type="eggNOG" id="COG4913">
    <property type="taxonomic scope" value="Bacteria"/>
</dbReference>
<dbReference type="STRING" id="160488.PP_3697"/>
<name>Q88GM4_PSEPK</name>
<keyword evidence="2" id="KW-1185">Reference proteome</keyword>
<dbReference type="HOGENOM" id="CLU_426327_0_0_6"/>
<proteinExistence type="predicted"/>
<dbReference type="KEGG" id="ppu:PP_3697"/>
<reference evidence="1 2" key="1">
    <citation type="journal article" date="2002" name="Environ. Microbiol.">
        <title>Complete genome sequence and comparative analysis of the metabolically versatile Pseudomonas putida KT2440.</title>
        <authorList>
            <person name="Nelson K.E."/>
            <person name="Weinel C."/>
            <person name="Paulsen I.T."/>
            <person name="Dodson R.J."/>
            <person name="Hilbert H."/>
            <person name="Martins dos Santos V.A."/>
            <person name="Fouts D.E."/>
            <person name="Gill S.R."/>
            <person name="Pop M."/>
            <person name="Holmes M."/>
            <person name="Brinkac L."/>
            <person name="Beanan M."/>
            <person name="DeBoy R.T."/>
            <person name="Daugherty S."/>
            <person name="Kolonay J."/>
            <person name="Madupu R."/>
            <person name="Nelson W."/>
            <person name="White O."/>
            <person name="Peterson J."/>
            <person name="Khouri H."/>
            <person name="Hance I."/>
            <person name="Chris Lee P."/>
            <person name="Holtzapple E."/>
            <person name="Scanlan D."/>
            <person name="Tran K."/>
            <person name="Moazzez A."/>
            <person name="Utterback T."/>
            <person name="Rizzo M."/>
            <person name="Lee K."/>
            <person name="Kosack D."/>
            <person name="Moestl D."/>
            <person name="Wedler H."/>
            <person name="Lauber J."/>
            <person name="Stjepandic D."/>
            <person name="Hoheisel J."/>
            <person name="Straetz M."/>
            <person name="Heim S."/>
            <person name="Kiewitz C."/>
            <person name="Eisen J.A."/>
            <person name="Timmis K.N."/>
            <person name="Dusterhoft A."/>
            <person name="Tummler B."/>
            <person name="Fraser C.M."/>
        </authorList>
    </citation>
    <scope>NUCLEOTIDE SEQUENCE [LARGE SCALE GENOMIC DNA]</scope>
    <source>
        <strain evidence="2">ATCC 47054 / DSM 6125 / CFBP 8728 / NCIMB 11950 / KT2440</strain>
    </source>
</reference>
<dbReference type="RefSeq" id="WP_010954533.1">
    <property type="nucleotide sequence ID" value="NC_002947.4"/>
</dbReference>